<dbReference type="OrthoDB" id="2135762at2759"/>
<organism evidence="1 2">
    <name type="scientific">Laetiporus sulphureus 93-53</name>
    <dbReference type="NCBI Taxonomy" id="1314785"/>
    <lineage>
        <taxon>Eukaryota</taxon>
        <taxon>Fungi</taxon>
        <taxon>Dikarya</taxon>
        <taxon>Basidiomycota</taxon>
        <taxon>Agaricomycotina</taxon>
        <taxon>Agaricomycetes</taxon>
        <taxon>Polyporales</taxon>
        <taxon>Laetiporus</taxon>
    </lineage>
</organism>
<proteinExistence type="predicted"/>
<accession>A0A165CTS9</accession>
<sequence>MDDQREDISRISVDTVQDWQRIKANYTRAAMAILDEELAQGGPSEERGLIAQHLKQFVDRTFEKTRPNIRVNGRNAEDVDVDEEEEEPFDEGFDRHIWALSEQSLKWDKELAARRQKHPVEVERLLEELLNRQRAVDEELAAEGDGDGDTVPLYNDLPPDAYENIEQITLKLNAITDELNQSVPLQLERSERVQDVAATVKTLKP</sequence>
<evidence type="ECO:0000313" key="2">
    <source>
        <dbReference type="Proteomes" id="UP000076871"/>
    </source>
</evidence>
<evidence type="ECO:0000313" key="1">
    <source>
        <dbReference type="EMBL" id="KZT03421.1"/>
    </source>
</evidence>
<evidence type="ECO:0008006" key="3">
    <source>
        <dbReference type="Google" id="ProtNLM"/>
    </source>
</evidence>
<dbReference type="Proteomes" id="UP000076871">
    <property type="component" value="Unassembled WGS sequence"/>
</dbReference>
<dbReference type="AlphaFoldDB" id="A0A165CTS9"/>
<protein>
    <recommendedName>
        <fullName evidence="3">Kinetochore protein mis14</fullName>
    </recommendedName>
</protein>
<keyword evidence="2" id="KW-1185">Reference proteome</keyword>
<name>A0A165CTS9_9APHY</name>
<gene>
    <name evidence="1" type="ORF">LAESUDRAFT_738283</name>
</gene>
<dbReference type="RefSeq" id="XP_040761161.1">
    <property type="nucleotide sequence ID" value="XM_040910875.1"/>
</dbReference>
<dbReference type="InParanoid" id="A0A165CTS9"/>
<dbReference type="EMBL" id="KV427644">
    <property type="protein sequence ID" value="KZT03421.1"/>
    <property type="molecule type" value="Genomic_DNA"/>
</dbReference>
<reference evidence="1 2" key="1">
    <citation type="journal article" date="2016" name="Mol. Biol. Evol.">
        <title>Comparative Genomics of Early-Diverging Mushroom-Forming Fungi Provides Insights into the Origins of Lignocellulose Decay Capabilities.</title>
        <authorList>
            <person name="Nagy L.G."/>
            <person name="Riley R."/>
            <person name="Tritt A."/>
            <person name="Adam C."/>
            <person name="Daum C."/>
            <person name="Floudas D."/>
            <person name="Sun H."/>
            <person name="Yadav J.S."/>
            <person name="Pangilinan J."/>
            <person name="Larsson K.H."/>
            <person name="Matsuura K."/>
            <person name="Barry K."/>
            <person name="Labutti K."/>
            <person name="Kuo R."/>
            <person name="Ohm R.A."/>
            <person name="Bhattacharya S.S."/>
            <person name="Shirouzu T."/>
            <person name="Yoshinaga Y."/>
            <person name="Martin F.M."/>
            <person name="Grigoriev I.V."/>
            <person name="Hibbett D.S."/>
        </authorList>
    </citation>
    <scope>NUCLEOTIDE SEQUENCE [LARGE SCALE GENOMIC DNA]</scope>
    <source>
        <strain evidence="1 2">93-53</strain>
    </source>
</reference>
<dbReference type="GeneID" id="63827904"/>